<gene>
    <name evidence="1" type="ORF">ACFFP0_12675</name>
</gene>
<evidence type="ECO:0000313" key="1">
    <source>
        <dbReference type="EMBL" id="MFB9949711.1"/>
    </source>
</evidence>
<reference evidence="1 2" key="1">
    <citation type="submission" date="2024-09" db="EMBL/GenBank/DDBJ databases">
        <authorList>
            <person name="Sun Q."/>
            <person name="Mori K."/>
        </authorList>
    </citation>
    <scope>NUCLEOTIDE SEQUENCE [LARGE SCALE GENOMIC DNA]</scope>
    <source>
        <strain evidence="1 2">TBRC 4938</strain>
    </source>
</reference>
<dbReference type="Proteomes" id="UP001589692">
    <property type="component" value="Unassembled WGS sequence"/>
</dbReference>
<protein>
    <submittedName>
        <fullName evidence="1">Uncharacterized protein</fullName>
    </submittedName>
</protein>
<dbReference type="RefSeq" id="WP_377261049.1">
    <property type="nucleotide sequence ID" value="NZ_JBHMAA010000014.1"/>
</dbReference>
<name>A0ABV6AGF8_9HYPH</name>
<proteinExistence type="predicted"/>
<evidence type="ECO:0000313" key="2">
    <source>
        <dbReference type="Proteomes" id="UP001589692"/>
    </source>
</evidence>
<accession>A0ABV6AGF8</accession>
<keyword evidence="2" id="KW-1185">Reference proteome</keyword>
<dbReference type="EMBL" id="JBHMAA010000014">
    <property type="protein sequence ID" value="MFB9949711.1"/>
    <property type="molecule type" value="Genomic_DNA"/>
</dbReference>
<sequence length="88" mass="9547">MGALLRSKPDIPVMHLLAAGYWLRPAVFISPGGSIAALSCACPFEPLTINGFPPAHFLKNFRKFGKIPICYYRFQPVLCLSTGHGAGE</sequence>
<organism evidence="1 2">
    <name type="scientific">Rhizobium puerariae</name>
    <dbReference type="NCBI Taxonomy" id="1585791"/>
    <lineage>
        <taxon>Bacteria</taxon>
        <taxon>Pseudomonadati</taxon>
        <taxon>Pseudomonadota</taxon>
        <taxon>Alphaproteobacteria</taxon>
        <taxon>Hyphomicrobiales</taxon>
        <taxon>Rhizobiaceae</taxon>
        <taxon>Rhizobium/Agrobacterium group</taxon>
        <taxon>Rhizobium</taxon>
    </lineage>
</organism>
<comment type="caution">
    <text evidence="1">The sequence shown here is derived from an EMBL/GenBank/DDBJ whole genome shotgun (WGS) entry which is preliminary data.</text>
</comment>